<reference evidence="2 3" key="1">
    <citation type="submission" date="2019-06" db="EMBL/GenBank/DDBJ databases">
        <authorList>
            <person name="Broberg M."/>
        </authorList>
    </citation>
    <scope>NUCLEOTIDE SEQUENCE [LARGE SCALE GENOMIC DNA]</scope>
</reference>
<keyword evidence="3" id="KW-1185">Reference proteome</keyword>
<dbReference type="EMBL" id="CABFNS010000450">
    <property type="protein sequence ID" value="VUC21749.1"/>
    <property type="molecule type" value="Genomic_DNA"/>
</dbReference>
<protein>
    <submittedName>
        <fullName evidence="2">Uncharacterized protein</fullName>
    </submittedName>
</protein>
<dbReference type="Proteomes" id="UP000766486">
    <property type="component" value="Unassembled WGS sequence"/>
</dbReference>
<organism evidence="2 3">
    <name type="scientific">Bionectria ochroleuca</name>
    <name type="common">Gliocladium roseum</name>
    <dbReference type="NCBI Taxonomy" id="29856"/>
    <lineage>
        <taxon>Eukaryota</taxon>
        <taxon>Fungi</taxon>
        <taxon>Dikarya</taxon>
        <taxon>Ascomycota</taxon>
        <taxon>Pezizomycotina</taxon>
        <taxon>Sordariomycetes</taxon>
        <taxon>Hypocreomycetidae</taxon>
        <taxon>Hypocreales</taxon>
        <taxon>Bionectriaceae</taxon>
        <taxon>Clonostachys</taxon>
    </lineage>
</organism>
<gene>
    <name evidence="2" type="ORF">CLO192961_LOCUS62680</name>
</gene>
<name>A0ABY6TSY9_BIOOC</name>
<evidence type="ECO:0000313" key="3">
    <source>
        <dbReference type="Proteomes" id="UP000766486"/>
    </source>
</evidence>
<evidence type="ECO:0000313" key="2">
    <source>
        <dbReference type="EMBL" id="VUC21749.1"/>
    </source>
</evidence>
<evidence type="ECO:0000256" key="1">
    <source>
        <dbReference type="SAM" id="MobiDB-lite"/>
    </source>
</evidence>
<feature type="non-terminal residue" evidence="2">
    <location>
        <position position="127"/>
    </location>
</feature>
<comment type="caution">
    <text evidence="2">The sequence shown here is derived from an EMBL/GenBank/DDBJ whole genome shotgun (WGS) entry which is preliminary data.</text>
</comment>
<feature type="region of interest" description="Disordered" evidence="1">
    <location>
        <begin position="106"/>
        <end position="127"/>
    </location>
</feature>
<proteinExistence type="predicted"/>
<accession>A0ABY6TSY9</accession>
<sequence length="127" mass="13513">MADVRQTADGSGLTVNNMTTYLFSRSSLTVVTNHAGHKLPESRIDVGEDILLPRPGGEHVPHLERGDLELLGLGPRLGGRCPEGLEDAEDEAQLVPVLVGGTGLEDGFASDGLGEHDAHPPHVHRRT</sequence>